<dbReference type="GO" id="GO:0003700">
    <property type="term" value="F:DNA-binding transcription factor activity"/>
    <property type="evidence" value="ECO:0007669"/>
    <property type="project" value="InterPro"/>
</dbReference>
<dbReference type="KEGG" id="kme:H0A61_00066"/>
<evidence type="ECO:0000313" key="6">
    <source>
        <dbReference type="EMBL" id="QSQ07750.1"/>
    </source>
</evidence>
<dbReference type="InterPro" id="IPR018334">
    <property type="entry name" value="ArsR_HTH"/>
</dbReference>
<dbReference type="PANTHER" id="PTHR43132">
    <property type="entry name" value="ARSENICAL RESISTANCE OPERON REPRESSOR ARSR-RELATED"/>
    <property type="match status" value="1"/>
</dbReference>
<dbReference type="AlphaFoldDB" id="A0A8A0RJD0"/>
<dbReference type="PROSITE" id="PS50987">
    <property type="entry name" value="HTH_ARSR_2"/>
    <property type="match status" value="1"/>
</dbReference>
<dbReference type="GO" id="GO:0046686">
    <property type="term" value="P:response to cadmium ion"/>
    <property type="evidence" value="ECO:0007669"/>
    <property type="project" value="UniProtKB-KW"/>
</dbReference>
<dbReference type="SUPFAM" id="SSF46785">
    <property type="entry name" value="Winged helix' DNA-binding domain"/>
    <property type="match status" value="1"/>
</dbReference>
<dbReference type="Proteomes" id="UP000662904">
    <property type="component" value="Chromosome"/>
</dbReference>
<keyword evidence="3" id="KW-0804">Transcription</keyword>
<dbReference type="PANTHER" id="PTHR43132:SF6">
    <property type="entry name" value="HTH-TYPE TRANSCRIPTIONAL REPRESSOR CZRA"/>
    <property type="match status" value="1"/>
</dbReference>
<dbReference type="NCBIfam" id="NF033788">
    <property type="entry name" value="HTH_metalloreg"/>
    <property type="match status" value="1"/>
</dbReference>
<dbReference type="RefSeq" id="WP_206708006.1">
    <property type="nucleotide sequence ID" value="NZ_CP059066.1"/>
</dbReference>
<gene>
    <name evidence="6" type="primary">ziaR</name>
    <name evidence="6" type="ORF">H0A61_00066</name>
</gene>
<keyword evidence="1" id="KW-0805">Transcription regulation</keyword>
<dbReference type="EMBL" id="CP059066">
    <property type="protein sequence ID" value="QSQ07750.1"/>
    <property type="molecule type" value="Genomic_DNA"/>
</dbReference>
<evidence type="ECO:0000256" key="1">
    <source>
        <dbReference type="ARBA" id="ARBA00023015"/>
    </source>
</evidence>
<dbReference type="InterPro" id="IPR001845">
    <property type="entry name" value="HTH_ArsR_DNA-bd_dom"/>
</dbReference>
<keyword evidence="7" id="KW-1185">Reference proteome</keyword>
<organism evidence="6 7">
    <name type="scientific">Koleobacter methoxysyntrophicus</name>
    <dbReference type="NCBI Taxonomy" id="2751313"/>
    <lineage>
        <taxon>Bacteria</taxon>
        <taxon>Bacillati</taxon>
        <taxon>Bacillota</taxon>
        <taxon>Clostridia</taxon>
        <taxon>Koleobacterales</taxon>
        <taxon>Koleobacteraceae</taxon>
        <taxon>Koleobacter</taxon>
    </lineage>
</organism>
<evidence type="ECO:0000313" key="7">
    <source>
        <dbReference type="Proteomes" id="UP000662904"/>
    </source>
</evidence>
<name>A0A8A0RJD0_9FIRM</name>
<dbReference type="Gene3D" id="1.10.10.10">
    <property type="entry name" value="Winged helix-like DNA-binding domain superfamily/Winged helix DNA-binding domain"/>
    <property type="match status" value="1"/>
</dbReference>
<sequence length="120" mass="13965">MTCHNDDMCRELEIHKDAVEEAKPVLLPIETISRLADIFKVLGDPTRMRIIDALSHRELCVCDIAELLNMTPSAISHQLRILRNTRLVKYRKEGKSVFYSLDDDHIMQLFRQGLEHINHD</sequence>
<accession>A0A8A0RJD0</accession>
<keyword evidence="2" id="KW-0238">DNA-binding</keyword>
<dbReference type="InterPro" id="IPR011991">
    <property type="entry name" value="ArsR-like_HTH"/>
</dbReference>
<proteinExistence type="predicted"/>
<keyword evidence="4" id="KW-0105">Cadmium resistance</keyword>
<evidence type="ECO:0000259" key="5">
    <source>
        <dbReference type="PROSITE" id="PS50987"/>
    </source>
</evidence>
<evidence type="ECO:0000256" key="4">
    <source>
        <dbReference type="ARBA" id="ARBA00043263"/>
    </source>
</evidence>
<feature type="domain" description="HTH arsR-type" evidence="5">
    <location>
        <begin position="27"/>
        <end position="120"/>
    </location>
</feature>
<dbReference type="SMART" id="SM00418">
    <property type="entry name" value="HTH_ARSR"/>
    <property type="match status" value="1"/>
</dbReference>
<dbReference type="InterPro" id="IPR051011">
    <property type="entry name" value="Metal_resp_trans_reg"/>
</dbReference>
<reference evidence="6" key="1">
    <citation type="submission" date="2020-07" db="EMBL/GenBank/DDBJ databases">
        <title>Koleobacter methoxysyntrophicus gen. nov., sp. nov., a novel anaerobic bacterium isolated from deep subsurface oil field and proposal of Koleobacterales ord. nov. in the phylum Firmicutes.</title>
        <authorList>
            <person name="Sakamoto S."/>
            <person name="Tamaki H."/>
        </authorList>
    </citation>
    <scope>NUCLEOTIDE SEQUENCE</scope>
    <source>
        <strain evidence="6">NRmbB1</strain>
    </source>
</reference>
<dbReference type="GO" id="GO:0003677">
    <property type="term" value="F:DNA binding"/>
    <property type="evidence" value="ECO:0007669"/>
    <property type="project" value="UniProtKB-KW"/>
</dbReference>
<dbReference type="InterPro" id="IPR036390">
    <property type="entry name" value="WH_DNA-bd_sf"/>
</dbReference>
<dbReference type="Pfam" id="PF01022">
    <property type="entry name" value="HTH_5"/>
    <property type="match status" value="1"/>
</dbReference>
<dbReference type="PROSITE" id="PS00846">
    <property type="entry name" value="HTH_ARSR_1"/>
    <property type="match status" value="1"/>
</dbReference>
<dbReference type="CDD" id="cd00090">
    <property type="entry name" value="HTH_ARSR"/>
    <property type="match status" value="1"/>
</dbReference>
<protein>
    <submittedName>
        <fullName evidence="6">Transcriptional repressor SmtB</fullName>
    </submittedName>
</protein>
<dbReference type="PRINTS" id="PR00778">
    <property type="entry name" value="HTHARSR"/>
</dbReference>
<evidence type="ECO:0000256" key="3">
    <source>
        <dbReference type="ARBA" id="ARBA00023163"/>
    </source>
</evidence>
<evidence type="ECO:0000256" key="2">
    <source>
        <dbReference type="ARBA" id="ARBA00023125"/>
    </source>
</evidence>
<dbReference type="InterPro" id="IPR036388">
    <property type="entry name" value="WH-like_DNA-bd_sf"/>
</dbReference>